<keyword evidence="8 11" id="KW-0560">Oxidoreductase</keyword>
<gene>
    <name evidence="14" type="ORF">BMMGA3_05605</name>
</gene>
<sequence>MKVGIIGGGSIGLLFAYYLNKCFDTTIYTRTDRQACMIGAKGLLFEKNKKQETVQIKAESFFNWNGDEDLTVIAVKQYHLEDVLAQIREKSNRMGSFLFLQNGMGHLKQISNLSAENIYIGSVENGAYKAGDRHVCHTGEGVNRVAVYFEKDRSLIHNFIKPLSDFFPFVMEENYDEMLKKKLVVNAVINPLTAILRVPNGELLANPFYREIFRALFKEISDVLHLKDEHAYYQHLINVCQKTGKNRSSMLKDIEENRKTEVDAILGFLLEEARKENRLAPLLHNYYSLIKGIEYKEVVN</sequence>
<evidence type="ECO:0000256" key="1">
    <source>
        <dbReference type="ARBA" id="ARBA00002919"/>
    </source>
</evidence>
<dbReference type="OrthoDB" id="9800163at2"/>
<evidence type="ECO:0000256" key="10">
    <source>
        <dbReference type="ARBA" id="ARBA00048793"/>
    </source>
</evidence>
<evidence type="ECO:0000259" key="13">
    <source>
        <dbReference type="Pfam" id="PF08546"/>
    </source>
</evidence>
<dbReference type="EC" id="1.1.1.169" evidence="4 11"/>
<protein>
    <recommendedName>
        <fullName evidence="5 11">2-dehydropantoate 2-reductase</fullName>
        <ecNumber evidence="4 11">1.1.1.169</ecNumber>
    </recommendedName>
    <alternativeName>
        <fullName evidence="9 11">Ketopantoate reductase</fullName>
    </alternativeName>
</protein>
<keyword evidence="6 11" id="KW-0566">Pantothenate biosynthesis</keyword>
<name>I3DZ04_BACMM</name>
<dbReference type="eggNOG" id="COG1893">
    <property type="taxonomic scope" value="Bacteria"/>
</dbReference>
<dbReference type="KEGG" id="bmet:BMMGA3_05605"/>
<dbReference type="InterPro" id="IPR036291">
    <property type="entry name" value="NAD(P)-bd_dom_sf"/>
</dbReference>
<dbReference type="UniPathway" id="UPA00028">
    <property type="reaction ID" value="UER00004"/>
</dbReference>
<dbReference type="PANTHER" id="PTHR43765:SF2">
    <property type="entry name" value="2-DEHYDROPANTOATE 2-REDUCTASE"/>
    <property type="match status" value="1"/>
</dbReference>
<dbReference type="AlphaFoldDB" id="I3DZ04"/>
<dbReference type="HOGENOM" id="CLU_031468_0_1_9"/>
<dbReference type="EMBL" id="CP007739">
    <property type="protein sequence ID" value="AIE59549.1"/>
    <property type="molecule type" value="Genomic_DNA"/>
</dbReference>
<dbReference type="Gene3D" id="1.10.1040.10">
    <property type="entry name" value="N-(1-d-carboxylethyl)-l-norvaline Dehydrogenase, domain 2"/>
    <property type="match status" value="1"/>
</dbReference>
<accession>I3DZ04</accession>
<dbReference type="STRING" id="796606.BMMGA3_05605"/>
<evidence type="ECO:0000256" key="7">
    <source>
        <dbReference type="ARBA" id="ARBA00022857"/>
    </source>
</evidence>
<evidence type="ECO:0000256" key="8">
    <source>
        <dbReference type="ARBA" id="ARBA00023002"/>
    </source>
</evidence>
<dbReference type="InterPro" id="IPR013752">
    <property type="entry name" value="KPA_reductase"/>
</dbReference>
<dbReference type="SUPFAM" id="SSF51735">
    <property type="entry name" value="NAD(P)-binding Rossmann-fold domains"/>
    <property type="match status" value="1"/>
</dbReference>
<keyword evidence="7 11" id="KW-0521">NADP</keyword>
<dbReference type="InterPro" id="IPR013328">
    <property type="entry name" value="6PGD_dom2"/>
</dbReference>
<dbReference type="Pfam" id="PF02558">
    <property type="entry name" value="ApbA"/>
    <property type="match status" value="1"/>
</dbReference>
<keyword evidence="15" id="KW-1185">Reference proteome</keyword>
<evidence type="ECO:0000313" key="15">
    <source>
        <dbReference type="Proteomes" id="UP000027602"/>
    </source>
</evidence>
<comment type="catalytic activity">
    <reaction evidence="10 11">
        <text>(R)-pantoate + NADP(+) = 2-dehydropantoate + NADPH + H(+)</text>
        <dbReference type="Rhea" id="RHEA:16233"/>
        <dbReference type="ChEBI" id="CHEBI:11561"/>
        <dbReference type="ChEBI" id="CHEBI:15378"/>
        <dbReference type="ChEBI" id="CHEBI:15980"/>
        <dbReference type="ChEBI" id="CHEBI:57783"/>
        <dbReference type="ChEBI" id="CHEBI:58349"/>
        <dbReference type="EC" id="1.1.1.169"/>
    </reaction>
</comment>
<dbReference type="InterPro" id="IPR050838">
    <property type="entry name" value="Ketopantoate_reductase"/>
</dbReference>
<dbReference type="PANTHER" id="PTHR43765">
    <property type="entry name" value="2-DEHYDROPANTOATE 2-REDUCTASE-RELATED"/>
    <property type="match status" value="1"/>
</dbReference>
<feature type="domain" description="Ketopantoate reductase C-terminal" evidence="13">
    <location>
        <begin position="179"/>
        <end position="294"/>
    </location>
</feature>
<dbReference type="InterPro" id="IPR013332">
    <property type="entry name" value="KPR_N"/>
</dbReference>
<evidence type="ECO:0000256" key="4">
    <source>
        <dbReference type="ARBA" id="ARBA00013014"/>
    </source>
</evidence>
<evidence type="ECO:0000259" key="12">
    <source>
        <dbReference type="Pfam" id="PF02558"/>
    </source>
</evidence>
<comment type="pathway">
    <text evidence="2 11">Cofactor biosynthesis; (R)-pantothenate biosynthesis; (R)-pantoate from 3-methyl-2-oxobutanoate: step 2/2.</text>
</comment>
<evidence type="ECO:0000256" key="3">
    <source>
        <dbReference type="ARBA" id="ARBA00007870"/>
    </source>
</evidence>
<dbReference type="InterPro" id="IPR008927">
    <property type="entry name" value="6-PGluconate_DH-like_C_sf"/>
</dbReference>
<proteinExistence type="inferred from homology"/>
<dbReference type="GO" id="GO:0008677">
    <property type="term" value="F:2-dehydropantoate 2-reductase activity"/>
    <property type="evidence" value="ECO:0007669"/>
    <property type="project" value="UniProtKB-EC"/>
</dbReference>
<evidence type="ECO:0000256" key="2">
    <source>
        <dbReference type="ARBA" id="ARBA00004994"/>
    </source>
</evidence>
<reference evidence="14 15" key="1">
    <citation type="journal article" date="2015" name="BMC Genomics">
        <title>Transcriptome analysis of thermophilic methylotrophic Bacillus methanolicus MGA3 using RNA-sequencing provides detailed insights into its previously uncharted transcriptional landscape.</title>
        <authorList>
            <person name="Irla M."/>
            <person name="Neshat A."/>
            <person name="Brautaset T."/>
            <person name="Ruckert C."/>
            <person name="Kalinowski J."/>
            <person name="Wendisch V.F."/>
        </authorList>
    </citation>
    <scope>NUCLEOTIDE SEQUENCE [LARGE SCALE GENOMIC DNA]</scope>
    <source>
        <strain evidence="15">MGA3 / ATCC 53907</strain>
    </source>
</reference>
<comment type="function">
    <text evidence="1 11">Catalyzes the NADPH-dependent reduction of ketopantoate into pantoic acid.</text>
</comment>
<comment type="similarity">
    <text evidence="3 11">Belongs to the ketopantoate reductase family.</text>
</comment>
<evidence type="ECO:0000256" key="5">
    <source>
        <dbReference type="ARBA" id="ARBA00019465"/>
    </source>
</evidence>
<dbReference type="RefSeq" id="WP_003348866.1">
    <property type="nucleotide sequence ID" value="NZ_ADWW01000004.1"/>
</dbReference>
<evidence type="ECO:0000256" key="9">
    <source>
        <dbReference type="ARBA" id="ARBA00032024"/>
    </source>
</evidence>
<dbReference type="SUPFAM" id="SSF48179">
    <property type="entry name" value="6-phosphogluconate dehydrogenase C-terminal domain-like"/>
    <property type="match status" value="1"/>
</dbReference>
<dbReference type="GO" id="GO:0005737">
    <property type="term" value="C:cytoplasm"/>
    <property type="evidence" value="ECO:0007669"/>
    <property type="project" value="TreeGrafter"/>
</dbReference>
<dbReference type="NCBIfam" id="TIGR00745">
    <property type="entry name" value="apbA_panE"/>
    <property type="match status" value="1"/>
</dbReference>
<dbReference type="Proteomes" id="UP000027602">
    <property type="component" value="Chromosome"/>
</dbReference>
<dbReference type="Gene3D" id="3.40.50.720">
    <property type="entry name" value="NAD(P)-binding Rossmann-like Domain"/>
    <property type="match status" value="1"/>
</dbReference>
<dbReference type="InterPro" id="IPR003710">
    <property type="entry name" value="ApbA"/>
</dbReference>
<feature type="domain" description="Ketopantoate reductase N-terminal" evidence="12">
    <location>
        <begin position="3"/>
        <end position="142"/>
    </location>
</feature>
<evidence type="ECO:0000313" key="14">
    <source>
        <dbReference type="EMBL" id="AIE59549.1"/>
    </source>
</evidence>
<dbReference type="GO" id="GO:0015940">
    <property type="term" value="P:pantothenate biosynthetic process"/>
    <property type="evidence" value="ECO:0007669"/>
    <property type="project" value="UniProtKB-UniPathway"/>
</dbReference>
<evidence type="ECO:0000256" key="11">
    <source>
        <dbReference type="RuleBase" id="RU362068"/>
    </source>
</evidence>
<dbReference type="GO" id="GO:0050661">
    <property type="term" value="F:NADP binding"/>
    <property type="evidence" value="ECO:0007669"/>
    <property type="project" value="TreeGrafter"/>
</dbReference>
<dbReference type="Pfam" id="PF08546">
    <property type="entry name" value="ApbA_C"/>
    <property type="match status" value="1"/>
</dbReference>
<organism evidence="14 15">
    <name type="scientific">Bacillus methanolicus (strain MGA3 / ATCC 53907)</name>
    <dbReference type="NCBI Taxonomy" id="796606"/>
    <lineage>
        <taxon>Bacteria</taxon>
        <taxon>Bacillati</taxon>
        <taxon>Bacillota</taxon>
        <taxon>Bacilli</taxon>
        <taxon>Bacillales</taxon>
        <taxon>Bacillaceae</taxon>
        <taxon>Bacillus</taxon>
    </lineage>
</organism>
<evidence type="ECO:0000256" key="6">
    <source>
        <dbReference type="ARBA" id="ARBA00022655"/>
    </source>
</evidence>
<dbReference type="NCBIfam" id="NF005093">
    <property type="entry name" value="PRK06522.2-4"/>
    <property type="match status" value="1"/>
</dbReference>